<evidence type="ECO:0000313" key="1">
    <source>
        <dbReference type="EMBL" id="KAK7235661.1"/>
    </source>
</evidence>
<protein>
    <submittedName>
        <fullName evidence="1">Cytochrome-b5 reductase</fullName>
    </submittedName>
</protein>
<dbReference type="Pfam" id="PF00175">
    <property type="entry name" value="NAD_binding_1"/>
    <property type="match status" value="1"/>
</dbReference>
<dbReference type="Proteomes" id="UP001363151">
    <property type="component" value="Unassembled WGS sequence"/>
</dbReference>
<dbReference type="InterPro" id="IPR001433">
    <property type="entry name" value="OxRdtase_FAD/NAD-bd"/>
</dbReference>
<keyword evidence="2" id="KW-1185">Reference proteome</keyword>
<dbReference type="GO" id="GO:0090524">
    <property type="term" value="F:cytochrome-b5 reductase activity, acting on NADH"/>
    <property type="evidence" value="ECO:0007669"/>
    <property type="project" value="UniProtKB-EC"/>
</dbReference>
<dbReference type="SUPFAM" id="SSF52343">
    <property type="entry name" value="Ferredoxin reductase-like, C-terminal NADP-linked domain"/>
    <property type="match status" value="1"/>
</dbReference>
<dbReference type="Gene3D" id="3.40.50.80">
    <property type="entry name" value="Nucleotide-binding domain of ferredoxin-NADP reductase (FNR) module"/>
    <property type="match status" value="1"/>
</dbReference>
<proteinExistence type="predicted"/>
<dbReference type="EMBL" id="JBBJCI010000291">
    <property type="protein sequence ID" value="KAK7235661.1"/>
    <property type="molecule type" value="Genomic_DNA"/>
</dbReference>
<dbReference type="PANTHER" id="PTHR19370:SF171">
    <property type="entry name" value="NADH-CYTOCHROME B5 REDUCTASE 2"/>
    <property type="match status" value="1"/>
</dbReference>
<dbReference type="InterPro" id="IPR008333">
    <property type="entry name" value="Cbr1-like_FAD-bd_dom"/>
</dbReference>
<dbReference type="PRINTS" id="PR00406">
    <property type="entry name" value="CYTB5RDTASE"/>
</dbReference>
<dbReference type="CDD" id="cd06183">
    <property type="entry name" value="cyt_b5_reduct_like"/>
    <property type="match status" value="1"/>
</dbReference>
<dbReference type="InterPro" id="IPR001834">
    <property type="entry name" value="CBR-like"/>
</dbReference>
<dbReference type="PANTHER" id="PTHR19370">
    <property type="entry name" value="NADH-CYTOCHROME B5 REDUCTASE"/>
    <property type="match status" value="1"/>
</dbReference>
<sequence>MFAASLRRGASLAGVALTVSATGVGASSNCDGALSKKEFTALKVKRNVKLSPNVHKVTVALPTPTDTLGMTVAGMLMVEGPKRDGSGVVARPYTPVTRDDVTGYMQLVVKDYDEGNVSSHICSRNPGDELKVKGCFTKIKVEANKWKRVGMVAGGSGLTPCLQVVEELLSLEDDVTQINLLFCNRNEDEIFLREHLDGLAERSCGRFHVHYCVDAPISPSWSGLTGYATDAMLATWLPPPGEGTMIMVCGPPPMYTAVSGPKLFEKGKPPKQGELSGILKDLGFTADMVFKF</sequence>
<dbReference type="InterPro" id="IPR039261">
    <property type="entry name" value="FNR_nucleotide-bd"/>
</dbReference>
<gene>
    <name evidence="1" type="primary">MCR1</name>
    <name evidence="1" type="ORF">SO694_00066167</name>
</gene>
<dbReference type="Gene3D" id="2.40.30.10">
    <property type="entry name" value="Translation factors"/>
    <property type="match status" value="1"/>
</dbReference>
<dbReference type="InterPro" id="IPR017927">
    <property type="entry name" value="FAD-bd_FR_type"/>
</dbReference>
<dbReference type="PROSITE" id="PS51384">
    <property type="entry name" value="FAD_FR"/>
    <property type="match status" value="1"/>
</dbReference>
<dbReference type="KEGG" id="aaf:AURANDRAFT_28381"/>
<name>A0ABR1FQ79_AURAN</name>
<dbReference type="Pfam" id="PF00970">
    <property type="entry name" value="FAD_binding_6"/>
    <property type="match status" value="1"/>
</dbReference>
<reference evidence="1 2" key="1">
    <citation type="submission" date="2024-03" db="EMBL/GenBank/DDBJ databases">
        <title>Aureococcus anophagefferens CCMP1851 and Kratosvirus quantuckense: Draft genome of a second virus-susceptible host strain in the model system.</title>
        <authorList>
            <person name="Chase E."/>
            <person name="Truchon A.R."/>
            <person name="Schepens W."/>
            <person name="Wilhelm S.W."/>
        </authorList>
    </citation>
    <scope>NUCLEOTIDE SEQUENCE [LARGE SCALE GENOMIC DNA]</scope>
    <source>
        <strain evidence="1 2">CCMP1851</strain>
    </source>
</reference>
<organism evidence="1 2">
    <name type="scientific">Aureococcus anophagefferens</name>
    <name type="common">Harmful bloom alga</name>
    <dbReference type="NCBI Taxonomy" id="44056"/>
    <lineage>
        <taxon>Eukaryota</taxon>
        <taxon>Sar</taxon>
        <taxon>Stramenopiles</taxon>
        <taxon>Ochrophyta</taxon>
        <taxon>Pelagophyceae</taxon>
        <taxon>Pelagomonadales</taxon>
        <taxon>Pelagomonadaceae</taxon>
        <taxon>Aureococcus</taxon>
    </lineage>
</organism>
<dbReference type="SUPFAM" id="SSF63380">
    <property type="entry name" value="Riboflavin synthase domain-like"/>
    <property type="match status" value="1"/>
</dbReference>
<evidence type="ECO:0000313" key="2">
    <source>
        <dbReference type="Proteomes" id="UP001363151"/>
    </source>
</evidence>
<comment type="caution">
    <text evidence="1">The sequence shown here is derived from an EMBL/GenBank/DDBJ whole genome shotgun (WGS) entry which is preliminary data.</text>
</comment>
<accession>A0ABR1FQ79</accession>
<dbReference type="InterPro" id="IPR017938">
    <property type="entry name" value="Riboflavin_synthase-like_b-brl"/>
</dbReference>